<proteinExistence type="predicted"/>
<dbReference type="InterPro" id="IPR024164">
    <property type="entry name" value="KinB-signalling_activ"/>
</dbReference>
<evidence type="ECO:0000256" key="1">
    <source>
        <dbReference type="SAM" id="Phobius"/>
    </source>
</evidence>
<dbReference type="Pfam" id="PF14089">
    <property type="entry name" value="KbaA"/>
    <property type="match status" value="1"/>
</dbReference>
<organism evidence="2 3">
    <name type="scientific">Paenibacillus plantiphilus</name>
    <dbReference type="NCBI Taxonomy" id="2905650"/>
    <lineage>
        <taxon>Bacteria</taxon>
        <taxon>Bacillati</taxon>
        <taxon>Bacillota</taxon>
        <taxon>Bacilli</taxon>
        <taxon>Bacillales</taxon>
        <taxon>Paenibacillaceae</taxon>
        <taxon>Paenibacillus</taxon>
    </lineage>
</organism>
<dbReference type="SMART" id="SM01251">
    <property type="entry name" value="KbaA"/>
    <property type="match status" value="1"/>
</dbReference>
<keyword evidence="1" id="KW-1133">Transmembrane helix</keyword>
<feature type="transmembrane region" description="Helical" evidence="1">
    <location>
        <begin position="7"/>
        <end position="28"/>
    </location>
</feature>
<name>A0ABN8H3D9_9BACL</name>
<dbReference type="EMBL" id="CAKMMF010000033">
    <property type="protein sequence ID" value="CAH1219530.1"/>
    <property type="molecule type" value="Genomic_DNA"/>
</dbReference>
<dbReference type="PIRSF" id="PIRSF029886">
    <property type="entry name" value="KBAA"/>
    <property type="match status" value="1"/>
</dbReference>
<evidence type="ECO:0000313" key="2">
    <source>
        <dbReference type="EMBL" id="CAH1219530.1"/>
    </source>
</evidence>
<evidence type="ECO:0000313" key="3">
    <source>
        <dbReference type="Proteomes" id="UP000838686"/>
    </source>
</evidence>
<accession>A0ABN8H3D9</accession>
<gene>
    <name evidence="2" type="ORF">PAECIP111893_04555</name>
</gene>
<comment type="caution">
    <text evidence="2">The sequence shown here is derived from an EMBL/GenBank/DDBJ whole genome shotgun (WGS) entry which is preliminary data.</text>
</comment>
<protein>
    <recommendedName>
        <fullName evidence="4">KinB signaling pathway activation protein</fullName>
    </recommendedName>
</protein>
<feature type="transmembrane region" description="Helical" evidence="1">
    <location>
        <begin position="48"/>
        <end position="71"/>
    </location>
</feature>
<dbReference type="RefSeq" id="WP_236345044.1">
    <property type="nucleotide sequence ID" value="NZ_CAKMMF010000033.1"/>
</dbReference>
<dbReference type="Proteomes" id="UP000838686">
    <property type="component" value="Unassembled WGS sequence"/>
</dbReference>
<sequence length="210" mass="23231">MNLRKLFFIFWSTMALGGVVTILVGSILQWTDPSFGFMGLEAAGFNAVMMGLVGLLFGAFSQMGFFAYLVLTYIALGIIRKSYMWNALQGYTTLFAVGLLGYNLYEDRGALNNNWIFWVLPLSLVAASAIVTYFKAKQTNKSAIAPTMFLLFVVTILESWPSINGDESNTAAIIFMVIPLFACNAYQIMLLHRLVRKEETDSAADAKPAV</sequence>
<feature type="transmembrane region" description="Helical" evidence="1">
    <location>
        <begin position="115"/>
        <end position="136"/>
    </location>
</feature>
<evidence type="ECO:0008006" key="4">
    <source>
        <dbReference type="Google" id="ProtNLM"/>
    </source>
</evidence>
<reference evidence="2" key="1">
    <citation type="submission" date="2022-01" db="EMBL/GenBank/DDBJ databases">
        <authorList>
            <person name="Criscuolo A."/>
        </authorList>
    </citation>
    <scope>NUCLEOTIDE SEQUENCE</scope>
    <source>
        <strain evidence="2">CIP111893</strain>
    </source>
</reference>
<keyword evidence="3" id="KW-1185">Reference proteome</keyword>
<feature type="transmembrane region" description="Helical" evidence="1">
    <location>
        <begin position="172"/>
        <end position="191"/>
    </location>
</feature>
<keyword evidence="1" id="KW-0812">Transmembrane</keyword>
<feature type="transmembrane region" description="Helical" evidence="1">
    <location>
        <begin position="83"/>
        <end position="103"/>
    </location>
</feature>
<feature type="transmembrane region" description="Helical" evidence="1">
    <location>
        <begin position="143"/>
        <end position="160"/>
    </location>
</feature>
<keyword evidence="1" id="KW-0472">Membrane</keyword>